<keyword evidence="2" id="KW-0812">Transmembrane</keyword>
<feature type="domain" description="Cadherin" evidence="8">
    <location>
        <begin position="4"/>
        <end position="78"/>
    </location>
</feature>
<dbReference type="Proteomes" id="UP000053681">
    <property type="component" value="Unassembled WGS sequence"/>
</dbReference>
<keyword evidence="10" id="KW-1185">Reference proteome</keyword>
<feature type="domain" description="Cadherin" evidence="8">
    <location>
        <begin position="534"/>
        <end position="629"/>
    </location>
</feature>
<evidence type="ECO:0000256" key="3">
    <source>
        <dbReference type="ARBA" id="ARBA00022737"/>
    </source>
</evidence>
<keyword evidence="6" id="KW-1133">Transmembrane helix</keyword>
<dbReference type="CDD" id="cd11304">
    <property type="entry name" value="Cadherin_repeat"/>
    <property type="match status" value="1"/>
</dbReference>
<evidence type="ECO:0000256" key="5">
    <source>
        <dbReference type="ARBA" id="ARBA00022889"/>
    </source>
</evidence>
<keyword evidence="7" id="KW-0472">Membrane</keyword>
<name>A0A0V8JQQ6_9BACI</name>
<dbReference type="GO" id="GO:0005911">
    <property type="term" value="C:cell-cell junction"/>
    <property type="evidence" value="ECO:0007669"/>
    <property type="project" value="TreeGrafter"/>
</dbReference>
<evidence type="ECO:0000256" key="7">
    <source>
        <dbReference type="ARBA" id="ARBA00023136"/>
    </source>
</evidence>
<dbReference type="GO" id="GO:0007156">
    <property type="term" value="P:homophilic cell adhesion via plasma membrane adhesion molecules"/>
    <property type="evidence" value="ECO:0007669"/>
    <property type="project" value="InterPro"/>
</dbReference>
<comment type="subcellular location">
    <subcellularLocation>
        <location evidence="1">Membrane</location>
    </subcellularLocation>
</comment>
<evidence type="ECO:0000256" key="4">
    <source>
        <dbReference type="ARBA" id="ARBA00022837"/>
    </source>
</evidence>
<dbReference type="EMBL" id="LNQP01000006">
    <property type="protein sequence ID" value="KSU89349.1"/>
    <property type="molecule type" value="Genomic_DNA"/>
</dbReference>
<comment type="caution">
    <text evidence="9">The sequence shown here is derived from an EMBL/GenBank/DDBJ whole genome shotgun (WGS) entry which is preliminary data.</text>
</comment>
<dbReference type="GO" id="GO:0016020">
    <property type="term" value="C:membrane"/>
    <property type="evidence" value="ECO:0007669"/>
    <property type="project" value="UniProtKB-SubCell"/>
</dbReference>
<sequence length="2184" mass="227659">MGAVVGTDVDGNPLTYTLQTQASNGVAVVNADGTFTYTPNLNFNGTDVFTVLVSDGQGGTAVSTVTINVQPVNDPPVTVDLAFTINEDNVISNQVPASDPEGDLLTFSLLNAPINGTAVVNADGTFTYTPNLNYNGTDTFSVLVSDGQGGTAVSNISITIVSVNDPPVVQDRTITTTVNIPILSSVPASDPEGNALTYTVEQPPTNGTVILNGDGTFTYTPNPAYVGGDLFTVLVTDSEGATALSTITVTVLATNGNTTAQDAQLTTPEDIPVPGQLVATNVLGNPLVYTLQGPPAFGTVTLDSATGVYTYTPNQNFNGKDSFTVFVTDNAGGNAISSQVITVTPVNDPPVVPNYQITTLEDTPIASVVIATDVDGNSLTYSLLVAPTNGVALVNTDGTYTYTPNPNFNGTDQFTVLVDDGQGGTATSIITVTVVPVNDPPVGPNEIFVTTLEDTTLIGQIIATDPDGDVLTYALENAPINGTAVVNLDGTYTYTPNLNYNGKDSFTVRISDPSGAFIITNVMVTVIPVNDLPTVPNYAYTILEDTALNSIVVGTDADGDPLTYSLAAPPANGTAVVNLDGTFTYTPNPDFNGQDNFFVNVQDQNGGTAISEIVITIVPVNDPPIAPNVITVTTNEDVAVGGTINAIDPDGDPLTYTLEDAPINGTVVIDSQGSFVYTPNLNFNGTDTFAVRVSDTSGAFIVVNVQVTVSPVNDVPTVPDYQFSINEDTVLTNQVVGTDVDGDPLAYSLLSPPVNGTAVVNPDGTYTYTPNANFTGTDNFFVLVTDPNGGQAVSTITINVLPVNDPPIAPNVIEVVTNEDTAITSAVNAVDPDGDSLLYTLENTPVNGTAVVDPQGSFLYTPNLNYSGPDTFTIRVTDTAGNFIIVNVNVTVVPVNDPPIVPNYQYTILEDTILINQVFATDVDGDPLTYTLAYQSSNGIATVNPDGSFTYIPNPNFIGEDNFGVTVSDGQGGTALSIITITVTPVDDPPIAPNEIMISTPEETPVTTQIVAIDPEGLPLTYAIEDAPINGTVIIDNNGVFTYTPNENFTGGDTFTVRITDVGGNFVITTVLVMVTPVEQPPVVPNYSITTLQNQSVTGTVVGIDPNGDPITYSLGQPAQNGVVTVSPDGNFIYTPNTDYVGSDLFTVILEDTTGLTATSFVNVTITPVNRTPVTNDFTVNTLENTPVSGQTPGVDPDGNPITYSISGLPFNGTLTVDSATGVYTYTPNSGFVGIDSFTIELHDNAGGVAQSLGTVTVISTNRPPTVNDLSIATQQGLPATGQLIGTDPDGDPIRFRLNLAPLNGSVVVNSDGTFTYIPNIGYVGTDNFSVVVEDTRGGQDFGTVSVTINLAPPPFTVLGADVTTLINQPVDGLVAVDDPEGNIVSYQISTQPQNGTVILNQDGTFTYTPNQNFVGEGFFDVIVTDGNGVQGIGTVIINVLPSSSIIVVMDSEISLEFNTPIDGQVMATSTTGLPLLYTLQTPIQNGTVTVNSDGTYRYVPAAGFFGSDNFSVLVTDSEGNAEIANVVAVVQGPVNAQPIVTDQTVQTIEGQPVSGTVIATDPNGQPLTYTLLGSGAVNGVVMLNPDGTFTYTPNAGFVGNDAFSVLVENPQGLNATTTIAVVVTPFPNQVVAENLVIRTVSNQPATGQIIARDQLGIPLVYSLNISPLYGTAVVNPDGSILYTPNAGFSGQDQFSVLVVNDQGDQAISQVTVVVDNPASTIIVPDTTIQTVQNQSVQGIVLASDSQGRPLRYSQGSMPENGTVVVNPDGTFTYTPNPQFFGTDSFTVFVQNDRGDSSSGVVRVVVEELQSEITVEPLTVSGQQNQPVSGQVVATDALGHPLTYAVGIGPANGTLLFNLDGTFTYTPNLDFAGIDSFTVIVRNDLGDSVTVVVSVVIASAGSQVTADDQNGTVVAGQVLQGQIVASDSQGRPLTYTVATTPNSGTVVVTVSGAYTYTSNLGFAGRDQFTVIVRNDLGQEAFSVVTIDVTPSANVITANDVTLQTTSGTPVNGLFTASDTQGRPLTFTLRTVPTNGRVTLGANGQFVYTPNANFVGTDSFSVLVIDDTGAATTATVTITVIENQPDAPIIKDQAFTLNVNETIQAQIVARDSQGLPLAYRIVTPPQNGVAFINQETGVITYTPNPNFVGTDSVVVSVTNSAGVTSIATITFIVQRGISFRCSIIL</sequence>
<keyword evidence="5" id="KW-0130">Cell adhesion</keyword>
<keyword evidence="4" id="KW-0106">Calcium</keyword>
<dbReference type="SMART" id="SM00112">
    <property type="entry name" value="CA"/>
    <property type="match status" value="6"/>
</dbReference>
<feature type="domain" description="Cadherin" evidence="8">
    <location>
        <begin position="168"/>
        <end position="297"/>
    </location>
</feature>
<feature type="domain" description="Cadherin" evidence="8">
    <location>
        <begin position="809"/>
        <end position="904"/>
    </location>
</feature>
<dbReference type="Gene3D" id="2.60.40.2810">
    <property type="match status" value="1"/>
</dbReference>
<dbReference type="InterPro" id="IPR015919">
    <property type="entry name" value="Cadherin-like_sf"/>
</dbReference>
<gene>
    <name evidence="9" type="ORF">AS180_02820</name>
</gene>
<dbReference type="GO" id="GO:0005509">
    <property type="term" value="F:calcium ion binding"/>
    <property type="evidence" value="ECO:0007669"/>
    <property type="project" value="InterPro"/>
</dbReference>
<evidence type="ECO:0000259" key="8">
    <source>
        <dbReference type="PROSITE" id="PS50268"/>
    </source>
</evidence>
<evidence type="ECO:0000256" key="6">
    <source>
        <dbReference type="ARBA" id="ARBA00022989"/>
    </source>
</evidence>
<dbReference type="InterPro" id="IPR050971">
    <property type="entry name" value="Cadherin-domain_protein"/>
</dbReference>
<feature type="domain" description="Cadherin" evidence="8">
    <location>
        <begin position="77"/>
        <end position="169"/>
    </location>
</feature>
<accession>A0A0V8JQQ6</accession>
<dbReference type="NCBIfam" id="NF012211">
    <property type="entry name" value="tand_rpt_95"/>
    <property type="match status" value="24"/>
</dbReference>
<organism evidence="9 10">
    <name type="scientific">Priestia veravalensis</name>
    <dbReference type="NCBI Taxonomy" id="1414648"/>
    <lineage>
        <taxon>Bacteria</taxon>
        <taxon>Bacillati</taxon>
        <taxon>Bacillota</taxon>
        <taxon>Bacilli</taxon>
        <taxon>Bacillales</taxon>
        <taxon>Bacillaceae</taxon>
        <taxon>Priestia</taxon>
    </lineage>
</organism>
<dbReference type="PANTHER" id="PTHR24025">
    <property type="entry name" value="DESMOGLEIN FAMILY MEMBER"/>
    <property type="match status" value="1"/>
</dbReference>
<evidence type="ECO:0000313" key="9">
    <source>
        <dbReference type="EMBL" id="KSU89349.1"/>
    </source>
</evidence>
<proteinExistence type="predicted"/>
<evidence type="ECO:0000313" key="10">
    <source>
        <dbReference type="Proteomes" id="UP000053681"/>
    </source>
</evidence>
<dbReference type="PANTHER" id="PTHR24025:SF23">
    <property type="entry name" value="NEURAL-CADHERIN"/>
    <property type="match status" value="1"/>
</dbReference>
<feature type="domain" description="Cadherin" evidence="8">
    <location>
        <begin position="717"/>
        <end position="812"/>
    </location>
</feature>
<dbReference type="PROSITE" id="PS50268">
    <property type="entry name" value="CADHERIN_2"/>
    <property type="match status" value="8"/>
</dbReference>
<evidence type="ECO:0000256" key="2">
    <source>
        <dbReference type="ARBA" id="ARBA00022692"/>
    </source>
</evidence>
<dbReference type="SUPFAM" id="SSF49313">
    <property type="entry name" value="Cadherin-like"/>
    <property type="match status" value="10"/>
</dbReference>
<feature type="domain" description="Cadherin" evidence="8">
    <location>
        <begin position="351"/>
        <end position="446"/>
    </location>
</feature>
<reference evidence="9 10" key="1">
    <citation type="submission" date="2015-11" db="EMBL/GenBank/DDBJ databases">
        <title>Bacillus caseinolyticus sp nov.</title>
        <authorList>
            <person name="Dastager S.G."/>
            <person name="Mawlankar R."/>
        </authorList>
    </citation>
    <scope>NUCLEOTIDE SEQUENCE [LARGE SCALE GENOMIC DNA]</scope>
    <source>
        <strain evidence="9 10">SGD-V-76</strain>
    </source>
</reference>
<protein>
    <recommendedName>
        <fullName evidence="8">Cadherin domain-containing protein</fullName>
    </recommendedName>
</protein>
<feature type="domain" description="Cadherin" evidence="8">
    <location>
        <begin position="626"/>
        <end position="721"/>
    </location>
</feature>
<keyword evidence="3" id="KW-0677">Repeat</keyword>
<dbReference type="InterPro" id="IPR002126">
    <property type="entry name" value="Cadherin-like_dom"/>
</dbReference>
<dbReference type="Gene3D" id="2.60.40.3440">
    <property type="match status" value="23"/>
</dbReference>
<evidence type="ECO:0000256" key="1">
    <source>
        <dbReference type="ARBA" id="ARBA00004370"/>
    </source>
</evidence>
<dbReference type="Pfam" id="PF17963">
    <property type="entry name" value="Big_9"/>
    <property type="match status" value="24"/>
</dbReference>